<evidence type="ECO:0008006" key="5">
    <source>
        <dbReference type="Google" id="ProtNLM"/>
    </source>
</evidence>
<protein>
    <recommendedName>
        <fullName evidence="5">Ig-like domain-containing protein</fullName>
    </recommendedName>
</protein>
<evidence type="ECO:0000313" key="4">
    <source>
        <dbReference type="Proteomes" id="UP000199028"/>
    </source>
</evidence>
<proteinExistence type="predicted"/>
<evidence type="ECO:0000256" key="2">
    <source>
        <dbReference type="SAM" id="SignalP"/>
    </source>
</evidence>
<feature type="signal peptide" evidence="2">
    <location>
        <begin position="1"/>
        <end position="23"/>
    </location>
</feature>
<evidence type="ECO:0000256" key="1">
    <source>
        <dbReference type="SAM" id="MobiDB-lite"/>
    </source>
</evidence>
<reference evidence="4" key="1">
    <citation type="submission" date="2016-10" db="EMBL/GenBank/DDBJ databases">
        <authorList>
            <person name="Varghese N."/>
            <person name="Submissions S."/>
        </authorList>
    </citation>
    <scope>NUCLEOTIDE SEQUENCE [LARGE SCALE GENOMIC DNA]</scope>
    <source>
        <strain evidence="4">CGMCC 4.578</strain>
    </source>
</reference>
<dbReference type="RefSeq" id="WP_090067257.1">
    <property type="nucleotide sequence ID" value="NZ_FOFT01000008.1"/>
</dbReference>
<dbReference type="AlphaFoldDB" id="A0A1H9TWZ6"/>
<accession>A0A1H9TWZ6</accession>
<name>A0A1H9TWZ6_9PSEU</name>
<feature type="compositionally biased region" description="Low complexity" evidence="1">
    <location>
        <begin position="196"/>
        <end position="205"/>
    </location>
</feature>
<keyword evidence="2" id="KW-0732">Signal</keyword>
<evidence type="ECO:0000313" key="3">
    <source>
        <dbReference type="EMBL" id="SES01528.1"/>
    </source>
</evidence>
<dbReference type="EMBL" id="FOFT01000008">
    <property type="protein sequence ID" value="SES01528.1"/>
    <property type="molecule type" value="Genomic_DNA"/>
</dbReference>
<keyword evidence="4" id="KW-1185">Reference proteome</keyword>
<feature type="chain" id="PRO_5011577216" description="Ig-like domain-containing protein" evidence="2">
    <location>
        <begin position="24"/>
        <end position="238"/>
    </location>
</feature>
<feature type="compositionally biased region" description="Pro residues" evidence="1">
    <location>
        <begin position="206"/>
        <end position="216"/>
    </location>
</feature>
<sequence length="238" mass="24431">MRRALTTAIALSATVAFAPLATAQQEEPALVMDGTVANGRNITALAGPCKTYSEVTSPGLAAPIALNPSSDPAKAYGSGEVTIKEGTYTASVQCDGKTLTAKFTVLPLVINWYLYPAEVEPGGTITAGGDMNTGCHASGPLESPGFAEPLRFTRGGNFGRFSGDTKAATTPGTYEVVFQCANRPERSVKTFRILGTPPTTTTPPATTTPPNPQAPKPKPKPVVKPKGAPETGAGGTAP</sequence>
<gene>
    <name evidence="3" type="ORF">SAMN05216195_108172</name>
</gene>
<feature type="region of interest" description="Disordered" evidence="1">
    <location>
        <begin position="188"/>
        <end position="238"/>
    </location>
</feature>
<dbReference type="Proteomes" id="UP000199028">
    <property type="component" value="Unassembled WGS sequence"/>
</dbReference>
<organism evidence="3 4">
    <name type="scientific">Lentzea flaviverrucosa</name>
    <dbReference type="NCBI Taxonomy" id="200379"/>
    <lineage>
        <taxon>Bacteria</taxon>
        <taxon>Bacillati</taxon>
        <taxon>Actinomycetota</taxon>
        <taxon>Actinomycetes</taxon>
        <taxon>Pseudonocardiales</taxon>
        <taxon>Pseudonocardiaceae</taxon>
        <taxon>Lentzea</taxon>
    </lineage>
</organism>